<evidence type="ECO:0000256" key="1">
    <source>
        <dbReference type="ARBA" id="ARBA00022490"/>
    </source>
</evidence>
<feature type="domain" description="Helix-hairpin-helix DNA-binding motif class 1" evidence="5">
    <location>
        <begin position="73"/>
        <end position="92"/>
    </location>
</feature>
<dbReference type="Gene3D" id="2.40.50.140">
    <property type="entry name" value="Nucleic acid-binding proteins"/>
    <property type="match status" value="1"/>
</dbReference>
<dbReference type="GO" id="GO:0006281">
    <property type="term" value="P:DNA repair"/>
    <property type="evidence" value="ECO:0007669"/>
    <property type="project" value="UniProtKB-KW"/>
</dbReference>
<dbReference type="InterPro" id="IPR013849">
    <property type="entry name" value="DNA_helicase_Holl-junc_RuvA_I"/>
</dbReference>
<keyword evidence="1" id="KW-0963">Cytoplasm</keyword>
<dbReference type="AlphaFoldDB" id="A0A381RIA7"/>
<dbReference type="Gene3D" id="1.10.8.10">
    <property type="entry name" value="DNA helicase RuvA subunit, C-terminal domain"/>
    <property type="match status" value="1"/>
</dbReference>
<dbReference type="SUPFAM" id="SSF47781">
    <property type="entry name" value="RuvA domain 2-like"/>
    <property type="match status" value="1"/>
</dbReference>
<dbReference type="Gene3D" id="1.10.150.20">
    <property type="entry name" value="5' to 3' exonuclease, C-terminal subdomain"/>
    <property type="match status" value="1"/>
</dbReference>
<sequence>MIDSISGLLIQKIPTCAVVDVGGIRLKVNITISTYERLPSTGSNTELLVYLHVREDILALYGFDHDDQRSMFLLLIGISGIGPRSAMGILSGASIAEFKKRIVAGDVKSLTVIPGIGAKTAKRIIVELKEKFVMEKDDDISMVFDAEKVPDEMDDAIQALQSLGYSRAQAHKAMKKLEKSGDLTGNLEELLKKTLKEM</sequence>
<dbReference type="NCBIfam" id="TIGR00084">
    <property type="entry name" value="ruvA"/>
    <property type="match status" value="1"/>
</dbReference>
<organism evidence="6">
    <name type="scientific">marine metagenome</name>
    <dbReference type="NCBI Taxonomy" id="408172"/>
    <lineage>
        <taxon>unclassified sequences</taxon>
        <taxon>metagenomes</taxon>
        <taxon>ecological metagenomes</taxon>
    </lineage>
</organism>
<dbReference type="Pfam" id="PF14520">
    <property type="entry name" value="HHH_5"/>
    <property type="match status" value="1"/>
</dbReference>
<dbReference type="GO" id="GO:0009379">
    <property type="term" value="C:Holliday junction helicase complex"/>
    <property type="evidence" value="ECO:0007669"/>
    <property type="project" value="InterPro"/>
</dbReference>
<dbReference type="Pfam" id="PF07499">
    <property type="entry name" value="RuvA_C"/>
    <property type="match status" value="1"/>
</dbReference>
<evidence type="ECO:0000256" key="4">
    <source>
        <dbReference type="ARBA" id="ARBA00023204"/>
    </source>
</evidence>
<dbReference type="GO" id="GO:0005524">
    <property type="term" value="F:ATP binding"/>
    <property type="evidence" value="ECO:0007669"/>
    <property type="project" value="InterPro"/>
</dbReference>
<dbReference type="InterPro" id="IPR011114">
    <property type="entry name" value="RuvA_C"/>
</dbReference>
<keyword evidence="2" id="KW-0227">DNA damage</keyword>
<dbReference type="SMART" id="SM00278">
    <property type="entry name" value="HhH1"/>
    <property type="match status" value="2"/>
</dbReference>
<dbReference type="InterPro" id="IPR010994">
    <property type="entry name" value="RuvA_2-like"/>
</dbReference>
<evidence type="ECO:0000256" key="3">
    <source>
        <dbReference type="ARBA" id="ARBA00023125"/>
    </source>
</evidence>
<dbReference type="CDD" id="cd14332">
    <property type="entry name" value="UBA_RuvA_C"/>
    <property type="match status" value="1"/>
</dbReference>
<protein>
    <recommendedName>
        <fullName evidence="5">Helix-hairpin-helix DNA-binding motif class 1 domain-containing protein</fullName>
    </recommendedName>
</protein>
<accession>A0A381RIA7</accession>
<dbReference type="InterPro" id="IPR003583">
    <property type="entry name" value="Hlx-hairpin-Hlx_DNA-bd_motif"/>
</dbReference>
<evidence type="ECO:0000256" key="2">
    <source>
        <dbReference type="ARBA" id="ARBA00022763"/>
    </source>
</evidence>
<dbReference type="SUPFAM" id="SSF46929">
    <property type="entry name" value="DNA helicase RuvA subunit, C-terminal domain"/>
    <property type="match status" value="1"/>
</dbReference>
<feature type="domain" description="Helix-hairpin-helix DNA-binding motif class 1" evidence="5">
    <location>
        <begin position="108"/>
        <end position="127"/>
    </location>
</feature>
<dbReference type="GO" id="GO:0006310">
    <property type="term" value="P:DNA recombination"/>
    <property type="evidence" value="ECO:0007669"/>
    <property type="project" value="InterPro"/>
</dbReference>
<dbReference type="InterPro" id="IPR036267">
    <property type="entry name" value="RuvA_C_sf"/>
</dbReference>
<dbReference type="EMBL" id="UINC01001792">
    <property type="protein sequence ID" value="SUZ88863.1"/>
    <property type="molecule type" value="Genomic_DNA"/>
</dbReference>
<dbReference type="InterPro" id="IPR000085">
    <property type="entry name" value="RuvA"/>
</dbReference>
<keyword evidence="4" id="KW-0234">DNA repair</keyword>
<dbReference type="GO" id="GO:0003677">
    <property type="term" value="F:DNA binding"/>
    <property type="evidence" value="ECO:0007669"/>
    <property type="project" value="UniProtKB-KW"/>
</dbReference>
<keyword evidence="3" id="KW-0238">DNA-binding</keyword>
<name>A0A381RIA7_9ZZZZ</name>
<dbReference type="HAMAP" id="MF_00031">
    <property type="entry name" value="DNA_HJ_migration_RuvA"/>
    <property type="match status" value="1"/>
</dbReference>
<gene>
    <name evidence="6" type="ORF">METZ01_LOCUS41717</name>
</gene>
<dbReference type="GO" id="GO:0009378">
    <property type="term" value="F:four-way junction helicase activity"/>
    <property type="evidence" value="ECO:0007669"/>
    <property type="project" value="InterPro"/>
</dbReference>
<reference evidence="6" key="1">
    <citation type="submission" date="2018-05" db="EMBL/GenBank/DDBJ databases">
        <authorList>
            <person name="Lanie J.A."/>
            <person name="Ng W.-L."/>
            <person name="Kazmierczak K.M."/>
            <person name="Andrzejewski T.M."/>
            <person name="Davidsen T.M."/>
            <person name="Wayne K.J."/>
            <person name="Tettelin H."/>
            <person name="Glass J.I."/>
            <person name="Rusch D."/>
            <person name="Podicherti R."/>
            <person name="Tsui H.-C.T."/>
            <person name="Winkler M.E."/>
        </authorList>
    </citation>
    <scope>NUCLEOTIDE SEQUENCE</scope>
</reference>
<evidence type="ECO:0000313" key="6">
    <source>
        <dbReference type="EMBL" id="SUZ88863.1"/>
    </source>
</evidence>
<proteinExistence type="inferred from homology"/>
<dbReference type="Pfam" id="PF01330">
    <property type="entry name" value="RuvA_N"/>
    <property type="match status" value="1"/>
</dbReference>
<dbReference type="SUPFAM" id="SSF50249">
    <property type="entry name" value="Nucleic acid-binding proteins"/>
    <property type="match status" value="1"/>
</dbReference>
<evidence type="ECO:0000259" key="5">
    <source>
        <dbReference type="SMART" id="SM00278"/>
    </source>
</evidence>
<dbReference type="InterPro" id="IPR012340">
    <property type="entry name" value="NA-bd_OB-fold"/>
</dbReference>